<proteinExistence type="predicted"/>
<comment type="caution">
    <text evidence="1">The sequence shown here is derived from an EMBL/GenBank/DDBJ whole genome shotgun (WGS) entry which is preliminary data.</text>
</comment>
<evidence type="ECO:0000313" key="2">
    <source>
        <dbReference type="Proteomes" id="UP000758652"/>
    </source>
</evidence>
<name>A0ABR9RK76_9FIRM</name>
<sequence>MKHQEWRSHIQRRTDFATRITHLTKSNNGLSAFQNLIKILSEKKLYGSTQKSGFIVGTESAVCFQDVPLLSLAENIEYEKEHCTGKIRYEAYGLRFNKCHLYQKGARPVIYGETEYLKEILPETEYWRIVNHNLADVNHLIDWTHEREWRIKGSLEFEYKDIEIIVYSDDDYQNMVKYFQDNNPSALTEIHGIIPLQSVLN</sequence>
<dbReference type="EMBL" id="JADCKL010000006">
    <property type="protein sequence ID" value="MBE5063361.1"/>
    <property type="molecule type" value="Genomic_DNA"/>
</dbReference>
<dbReference type="Proteomes" id="UP000758652">
    <property type="component" value="Unassembled WGS sequence"/>
</dbReference>
<gene>
    <name evidence="1" type="ORF">INF30_08805</name>
</gene>
<keyword evidence="2" id="KW-1185">Reference proteome</keyword>
<dbReference type="RefSeq" id="WP_226394942.1">
    <property type="nucleotide sequence ID" value="NZ_JADCKL010000006.1"/>
</dbReference>
<reference evidence="1 2" key="1">
    <citation type="submission" date="2020-10" db="EMBL/GenBank/DDBJ databases">
        <title>ChiBAC.</title>
        <authorList>
            <person name="Zenner C."/>
            <person name="Hitch T.C.A."/>
            <person name="Clavel T."/>
        </authorList>
    </citation>
    <scope>NUCLEOTIDE SEQUENCE [LARGE SCALE GENOMIC DNA]</scope>
    <source>
        <strain evidence="1 2">DSM 108991</strain>
    </source>
</reference>
<organism evidence="1 2">
    <name type="scientific">Claveliimonas monacensis</name>
    <dbReference type="NCBI Taxonomy" id="2779351"/>
    <lineage>
        <taxon>Bacteria</taxon>
        <taxon>Bacillati</taxon>
        <taxon>Bacillota</taxon>
        <taxon>Clostridia</taxon>
        <taxon>Lachnospirales</taxon>
        <taxon>Lachnospiraceae</taxon>
        <taxon>Claveliimonas</taxon>
    </lineage>
</organism>
<evidence type="ECO:0000313" key="1">
    <source>
        <dbReference type="EMBL" id="MBE5063361.1"/>
    </source>
</evidence>
<accession>A0ABR9RK76</accession>
<protein>
    <submittedName>
        <fullName evidence="1">DUF2971 domain-containing protein</fullName>
    </submittedName>
</protein>